<evidence type="ECO:0000256" key="4">
    <source>
        <dbReference type="ARBA" id="ARBA00023002"/>
    </source>
</evidence>
<accession>A0ABR9HRB9</accession>
<feature type="domain" description="Mannitol dehydrogenase N-terminal" evidence="7">
    <location>
        <begin position="18"/>
        <end position="229"/>
    </location>
</feature>
<dbReference type="EMBL" id="JADBEG010000001">
    <property type="protein sequence ID" value="MBE1493474.1"/>
    <property type="molecule type" value="Genomic_DNA"/>
</dbReference>
<dbReference type="SUPFAM" id="SSF48179">
    <property type="entry name" value="6-phosphogluconate dehydrogenase C-terminal domain-like"/>
    <property type="match status" value="1"/>
</dbReference>
<evidence type="ECO:0000259" key="7">
    <source>
        <dbReference type="Pfam" id="PF01232"/>
    </source>
</evidence>
<evidence type="ECO:0000256" key="1">
    <source>
        <dbReference type="ARBA" id="ARBA00006541"/>
    </source>
</evidence>
<evidence type="ECO:0000256" key="3">
    <source>
        <dbReference type="ARBA" id="ARBA00016219"/>
    </source>
</evidence>
<protein>
    <recommendedName>
        <fullName evidence="3">Mannitol-1-phosphate 5-dehydrogenase</fullName>
        <ecNumber evidence="2">1.1.1.17</ecNumber>
    </recommendedName>
</protein>
<name>A0ABR9HRB9_9PSEU</name>
<gene>
    <name evidence="9" type="ORF">H4696_000574</name>
</gene>
<evidence type="ECO:0000313" key="10">
    <source>
        <dbReference type="Proteomes" id="UP000631670"/>
    </source>
</evidence>
<dbReference type="Pfam" id="PF01232">
    <property type="entry name" value="Mannitol_dh"/>
    <property type="match status" value="1"/>
</dbReference>
<comment type="catalytic activity">
    <reaction evidence="6">
        <text>D-mannitol 1-phosphate + NAD(+) = beta-D-fructose 6-phosphate + NADH + H(+)</text>
        <dbReference type="Rhea" id="RHEA:19661"/>
        <dbReference type="ChEBI" id="CHEBI:15378"/>
        <dbReference type="ChEBI" id="CHEBI:57540"/>
        <dbReference type="ChEBI" id="CHEBI:57634"/>
        <dbReference type="ChEBI" id="CHEBI:57945"/>
        <dbReference type="ChEBI" id="CHEBI:61381"/>
        <dbReference type="EC" id="1.1.1.17"/>
    </reaction>
</comment>
<evidence type="ECO:0000256" key="6">
    <source>
        <dbReference type="ARBA" id="ARBA00048615"/>
    </source>
</evidence>
<dbReference type="PANTHER" id="PTHR43362">
    <property type="entry name" value="MANNITOL DEHYDROGENASE DSF1-RELATED"/>
    <property type="match status" value="1"/>
</dbReference>
<dbReference type="InterPro" id="IPR023027">
    <property type="entry name" value="Mannitol_DH_CS"/>
</dbReference>
<dbReference type="PANTHER" id="PTHR43362:SF1">
    <property type="entry name" value="MANNITOL DEHYDROGENASE 2-RELATED"/>
    <property type="match status" value="1"/>
</dbReference>
<dbReference type="InterPro" id="IPR013131">
    <property type="entry name" value="Mannitol_DH_N"/>
</dbReference>
<reference evidence="9 10" key="1">
    <citation type="submission" date="2020-10" db="EMBL/GenBank/DDBJ databases">
        <title>Sequencing the genomes of 1000 actinobacteria strains.</title>
        <authorList>
            <person name="Klenk H.-P."/>
        </authorList>
    </citation>
    <scope>NUCLEOTIDE SEQUENCE [LARGE SCALE GENOMIC DNA]</scope>
    <source>
        <strain evidence="9 10">DSM 44653</strain>
    </source>
</reference>
<sequence>MKRLNSSTVDIPRATRPRIVHFGLGAFHRAHQAVYTEAPWGIAAVAPRSTDVVTALREQDLLYTVTDTTTRVIGSIVEALHLGSDATRVGELLASPDVTVVTLTITEKGYRSGPVIGALAAGLAGRFRRGGAPINVISCDNMTGNGRVLERAVRESVTGPGRDEMLAWLAESVAFPSTVVDRIVPATTPEHRAQAAEALGLDDAVPVFAEPYRQWVLEDAFAAEVPPWDGARFVPDVTPFEQQKLRLLNGTHSALAYLGSAAGYETIADVLASDWGEKFVRGFGAEAAAVLPGEHGPYVDQLVERFRNPAIRHRLSQIGSDGSLKLPERWFGTLRDTGSQPLLELALAAWARATEPGASTGMTDPRSGELAACWSATDDVEAVRRLLRLIDAPDLDSLPKAVATHLPALRAGRVEL</sequence>
<dbReference type="SUPFAM" id="SSF51735">
    <property type="entry name" value="NAD(P)-binding Rossmann-fold domains"/>
    <property type="match status" value="1"/>
</dbReference>
<keyword evidence="5" id="KW-0520">NAD</keyword>
<dbReference type="EC" id="1.1.1.17" evidence="2"/>
<dbReference type="InterPro" id="IPR036291">
    <property type="entry name" value="NAD(P)-bd_dom_sf"/>
</dbReference>
<dbReference type="InterPro" id="IPR008927">
    <property type="entry name" value="6-PGluconate_DH-like_C_sf"/>
</dbReference>
<comment type="caution">
    <text evidence="9">The sequence shown here is derived from an EMBL/GenBank/DDBJ whole genome shotgun (WGS) entry which is preliminary data.</text>
</comment>
<keyword evidence="4 9" id="KW-0560">Oxidoreductase</keyword>
<dbReference type="GO" id="GO:0008866">
    <property type="term" value="F:fructuronate reductase activity"/>
    <property type="evidence" value="ECO:0007669"/>
    <property type="project" value="UniProtKB-EC"/>
</dbReference>
<organism evidence="9 10">
    <name type="scientific">Amycolatopsis lexingtonensis</name>
    <dbReference type="NCBI Taxonomy" id="218822"/>
    <lineage>
        <taxon>Bacteria</taxon>
        <taxon>Bacillati</taxon>
        <taxon>Actinomycetota</taxon>
        <taxon>Actinomycetes</taxon>
        <taxon>Pseudonocardiales</taxon>
        <taxon>Pseudonocardiaceae</taxon>
        <taxon>Amycolatopsis</taxon>
    </lineage>
</organism>
<comment type="similarity">
    <text evidence="1">Belongs to the mannitol dehydrogenase family.</text>
</comment>
<dbReference type="InterPro" id="IPR013328">
    <property type="entry name" value="6PGD_dom2"/>
</dbReference>
<dbReference type="Gene3D" id="1.10.1040.10">
    <property type="entry name" value="N-(1-d-carboxylethyl)-l-norvaline Dehydrogenase, domain 2"/>
    <property type="match status" value="1"/>
</dbReference>
<evidence type="ECO:0000256" key="2">
    <source>
        <dbReference type="ARBA" id="ARBA00012939"/>
    </source>
</evidence>
<keyword evidence="10" id="KW-1185">Reference proteome</keyword>
<evidence type="ECO:0000259" key="8">
    <source>
        <dbReference type="Pfam" id="PF08125"/>
    </source>
</evidence>
<dbReference type="Pfam" id="PF08125">
    <property type="entry name" value="Mannitol_dh_C"/>
    <property type="match status" value="1"/>
</dbReference>
<dbReference type="InterPro" id="IPR013118">
    <property type="entry name" value="Mannitol_DH_C"/>
</dbReference>
<feature type="domain" description="Mannitol dehydrogenase C-terminal" evidence="8">
    <location>
        <begin position="236"/>
        <end position="400"/>
    </location>
</feature>
<dbReference type="RefSeq" id="WP_086865662.1">
    <property type="nucleotide sequence ID" value="NZ_JADBEG010000001.1"/>
</dbReference>
<dbReference type="PRINTS" id="PR00084">
    <property type="entry name" value="MTLDHDRGNASE"/>
</dbReference>
<evidence type="ECO:0000256" key="5">
    <source>
        <dbReference type="ARBA" id="ARBA00023027"/>
    </source>
</evidence>
<proteinExistence type="inferred from homology"/>
<dbReference type="Gene3D" id="3.40.50.720">
    <property type="entry name" value="NAD(P)-binding Rossmann-like Domain"/>
    <property type="match status" value="1"/>
</dbReference>
<dbReference type="InterPro" id="IPR050988">
    <property type="entry name" value="Mannitol_DH/Oxidoreductase"/>
</dbReference>
<dbReference type="InterPro" id="IPR000669">
    <property type="entry name" value="Mannitol_DH"/>
</dbReference>
<dbReference type="Proteomes" id="UP000631670">
    <property type="component" value="Unassembled WGS sequence"/>
</dbReference>
<evidence type="ECO:0000313" key="9">
    <source>
        <dbReference type="EMBL" id="MBE1493474.1"/>
    </source>
</evidence>
<dbReference type="PROSITE" id="PS00974">
    <property type="entry name" value="MANNITOL_DHGENASE"/>
    <property type="match status" value="1"/>
</dbReference>